<evidence type="ECO:0000313" key="2">
    <source>
        <dbReference type="Proteomes" id="UP001597369"/>
    </source>
</evidence>
<dbReference type="RefSeq" id="WP_229960214.1">
    <property type="nucleotide sequence ID" value="NZ_JAJJWI010000007.1"/>
</dbReference>
<evidence type="ECO:0000313" key="1">
    <source>
        <dbReference type="EMBL" id="MFD2066453.1"/>
    </source>
</evidence>
<accession>A0ABW4WUP1</accession>
<keyword evidence="2" id="KW-1185">Reference proteome</keyword>
<dbReference type="Proteomes" id="UP001597369">
    <property type="component" value="Unassembled WGS sequence"/>
</dbReference>
<reference evidence="2" key="1">
    <citation type="journal article" date="2019" name="Int. J. Syst. Evol. Microbiol.">
        <title>The Global Catalogue of Microorganisms (GCM) 10K type strain sequencing project: providing services to taxonomists for standard genome sequencing and annotation.</title>
        <authorList>
            <consortium name="The Broad Institute Genomics Platform"/>
            <consortium name="The Broad Institute Genome Sequencing Center for Infectious Disease"/>
            <person name="Wu L."/>
            <person name="Ma J."/>
        </authorList>
    </citation>
    <scope>NUCLEOTIDE SEQUENCE [LARGE SCALE GENOMIC DNA]</scope>
    <source>
        <strain evidence="2">JCM 16545</strain>
    </source>
</reference>
<sequence>MPTQEELAKANIGTHNIEGIDPGTASVEVSTGAAGTGIVDVSINTTGDKAFIYAEDMPEFIGGEKALIQYLSKKLRYPAKAQQENV</sequence>
<organism evidence="1 2">
    <name type="scientific">Pontibacter silvestris</name>
    <dbReference type="NCBI Taxonomy" id="2305183"/>
    <lineage>
        <taxon>Bacteria</taxon>
        <taxon>Pseudomonadati</taxon>
        <taxon>Bacteroidota</taxon>
        <taxon>Cytophagia</taxon>
        <taxon>Cytophagales</taxon>
        <taxon>Hymenobacteraceae</taxon>
        <taxon>Pontibacter</taxon>
    </lineage>
</organism>
<name>A0ABW4WUP1_9BACT</name>
<comment type="caution">
    <text evidence="1">The sequence shown here is derived from an EMBL/GenBank/DDBJ whole genome shotgun (WGS) entry which is preliminary data.</text>
</comment>
<gene>
    <name evidence="1" type="ORF">ACFSKU_06110</name>
</gene>
<dbReference type="EMBL" id="JBHUHV010000019">
    <property type="protein sequence ID" value="MFD2066453.1"/>
    <property type="molecule type" value="Genomic_DNA"/>
</dbReference>
<proteinExistence type="predicted"/>
<protein>
    <submittedName>
        <fullName evidence="1">Uncharacterized protein</fullName>
    </submittedName>
</protein>